<dbReference type="Pfam" id="PF07355">
    <property type="entry name" value="GRDB"/>
    <property type="match status" value="1"/>
</dbReference>
<organism evidence="3 4">
    <name type="scientific">Geosporobacter ferrireducens</name>
    <dbReference type="NCBI Taxonomy" id="1424294"/>
    <lineage>
        <taxon>Bacteria</taxon>
        <taxon>Bacillati</taxon>
        <taxon>Bacillota</taxon>
        <taxon>Clostridia</taxon>
        <taxon>Peptostreptococcales</taxon>
        <taxon>Thermotaleaceae</taxon>
        <taxon>Geosporobacter</taxon>
    </lineage>
</organism>
<evidence type="ECO:0000256" key="2">
    <source>
        <dbReference type="ARBA" id="ARBA00023002"/>
    </source>
</evidence>
<evidence type="ECO:0000313" key="3">
    <source>
        <dbReference type="EMBL" id="AOT69199.1"/>
    </source>
</evidence>
<evidence type="ECO:0000256" key="1">
    <source>
        <dbReference type="ARBA" id="ARBA00022933"/>
    </source>
</evidence>
<dbReference type="NCBIfam" id="TIGR01918">
    <property type="entry name" value="various_sel_PB"/>
    <property type="match status" value="1"/>
</dbReference>
<accession>A0A1D8GE73</accession>
<dbReference type="AlphaFoldDB" id="A0A1D8GE73"/>
<dbReference type="STRING" id="1424294.Gferi_06250"/>
<dbReference type="EMBL" id="CP017269">
    <property type="protein sequence ID" value="AOT69199.1"/>
    <property type="molecule type" value="Genomic_DNA"/>
</dbReference>
<gene>
    <name evidence="3" type="ORF">Gferi_06250</name>
</gene>
<reference evidence="3 4" key="1">
    <citation type="submission" date="2016-09" db="EMBL/GenBank/DDBJ databases">
        <title>Genomic analysis reveals versatility of anaerobic energy metabolism of Geosporobacter ferrireducens IRF9 of phylum Firmicutes.</title>
        <authorList>
            <person name="Kim S.-J."/>
        </authorList>
    </citation>
    <scope>NUCLEOTIDE SEQUENCE [LARGE SCALE GENOMIC DNA]</scope>
    <source>
        <strain evidence="3 4">IRF9</strain>
    </source>
</reference>
<dbReference type="KEGG" id="gfe:Gferi_06250"/>
<dbReference type="GO" id="GO:0050485">
    <property type="term" value="F:oxidoreductase activity, acting on X-H and Y-H to form an X-Y bond, with a disulfide as acceptor"/>
    <property type="evidence" value="ECO:0007669"/>
    <property type="project" value="InterPro"/>
</dbReference>
<evidence type="ECO:0000313" key="4">
    <source>
        <dbReference type="Proteomes" id="UP000095743"/>
    </source>
</evidence>
<dbReference type="InterPro" id="IPR010187">
    <property type="entry name" value="Various_sel_PB"/>
</dbReference>
<protein>
    <submittedName>
        <fullName evidence="3">Sarcosine reductase</fullName>
    </submittedName>
</protein>
<name>A0A1D8GE73_9FIRM</name>
<proteinExistence type="predicted"/>
<keyword evidence="1" id="KW-0712">Selenocysteine</keyword>
<keyword evidence="2" id="KW-0560">Oxidoreductase</keyword>
<sequence>MKRVIFYTNQFFGQIGGEDQADVPPQVREEVIGPANLFKDHIGGEIVATIICGDNYYAQNMETARAFVYQQIEKYKPQLVIAGPAFNAGRFGMACGDICASIEGKYNIPTLTGLYAENPAVDIYKDKTYIAETGNSAAAMRKAVPLMVKLANKLLNGEKLGLPKEEGYIPKGIRMNIFKEKTGAERALDMLINKLSGKPYETEVPIPEYEAIQAAKAVADLSKAKIALLTSGGVVPKGNADHLPAATAKFWMKYDIRALDSLNGGEYESVHAGFDPVYANDNPNRIVPLDIMRRLEKKRKIGSLYDYFIVTTGNSTSVADATRMGKEIAEELKKAGVDAAIMTST</sequence>
<keyword evidence="4" id="KW-1185">Reference proteome</keyword>
<dbReference type="Proteomes" id="UP000095743">
    <property type="component" value="Chromosome"/>
</dbReference>